<name>A0ABV8AR31_9BACT</name>
<protein>
    <submittedName>
        <fullName evidence="2">DUF808 domain-containing protein</fullName>
    </submittedName>
</protein>
<dbReference type="RefSeq" id="WP_377905809.1">
    <property type="nucleotide sequence ID" value="NZ_JBHRZS010000007.1"/>
</dbReference>
<accession>A0ABV8AR31</accession>
<keyword evidence="3" id="KW-1185">Reference proteome</keyword>
<evidence type="ECO:0000313" key="3">
    <source>
        <dbReference type="Proteomes" id="UP001595805"/>
    </source>
</evidence>
<feature type="transmembrane region" description="Helical" evidence="1">
    <location>
        <begin position="140"/>
        <end position="160"/>
    </location>
</feature>
<dbReference type="PANTHER" id="PTHR30503:SF3">
    <property type="entry name" value="INNER MEMBRANE PROTEIN YEDI"/>
    <property type="match status" value="1"/>
</dbReference>
<dbReference type="InterPro" id="IPR008526">
    <property type="entry name" value="YedI"/>
</dbReference>
<reference evidence="3" key="1">
    <citation type="journal article" date="2019" name="Int. J. Syst. Evol. Microbiol.">
        <title>The Global Catalogue of Microorganisms (GCM) 10K type strain sequencing project: providing services to taxonomists for standard genome sequencing and annotation.</title>
        <authorList>
            <consortium name="The Broad Institute Genomics Platform"/>
            <consortium name="The Broad Institute Genome Sequencing Center for Infectious Disease"/>
            <person name="Wu L."/>
            <person name="Ma J."/>
        </authorList>
    </citation>
    <scope>NUCLEOTIDE SEQUENCE [LARGE SCALE GENOMIC DNA]</scope>
    <source>
        <strain evidence="3">CCUG 60523</strain>
    </source>
</reference>
<organism evidence="2 3">
    <name type="scientific">Algoriphagus namhaensis</name>
    <dbReference type="NCBI Taxonomy" id="915353"/>
    <lineage>
        <taxon>Bacteria</taxon>
        <taxon>Pseudomonadati</taxon>
        <taxon>Bacteroidota</taxon>
        <taxon>Cytophagia</taxon>
        <taxon>Cytophagales</taxon>
        <taxon>Cyclobacteriaceae</taxon>
        <taxon>Algoriphagus</taxon>
    </lineage>
</organism>
<comment type="caution">
    <text evidence="2">The sequence shown here is derived from an EMBL/GenBank/DDBJ whole genome shotgun (WGS) entry which is preliminary data.</text>
</comment>
<sequence length="291" mass="31471">MASGIFALLDDIATLMDDVAVMSKVAAKKTAGILGDDLAVNAEKASGFVTDRELPVLWAITKGSFLNKLIILPFAFLLSAFVPVVVTGILILGGLYLAYEGAEKIYEYLVPHEQAKAIKTVKDLTKEEIQAAEKAKVKSAILTDFILSVEIVIIALGTVVEEPISTQIIVVSIIALLATVGVYGIVALIVRMDEFGVKLINLNEEDNSISDKIGRLLVSALPKIIKSMGVIGTIALLLVSGGIFTHNIDFFHHLLESWPSLIKDFLMGLVIGFVVLLVVTLVKKVFFKKKH</sequence>
<evidence type="ECO:0000256" key="1">
    <source>
        <dbReference type="SAM" id="Phobius"/>
    </source>
</evidence>
<feature type="transmembrane region" description="Helical" evidence="1">
    <location>
        <begin position="265"/>
        <end position="282"/>
    </location>
</feature>
<keyword evidence="1" id="KW-1133">Transmembrane helix</keyword>
<proteinExistence type="predicted"/>
<dbReference type="PANTHER" id="PTHR30503">
    <property type="entry name" value="INNER MEMBRANE PROTEIN YEDI"/>
    <property type="match status" value="1"/>
</dbReference>
<gene>
    <name evidence="2" type="ORF">ACFOSV_09705</name>
</gene>
<dbReference type="Proteomes" id="UP001595805">
    <property type="component" value="Unassembled WGS sequence"/>
</dbReference>
<dbReference type="EMBL" id="JBHRZS010000007">
    <property type="protein sequence ID" value="MFC3880451.1"/>
    <property type="molecule type" value="Genomic_DNA"/>
</dbReference>
<keyword evidence="1" id="KW-0472">Membrane</keyword>
<dbReference type="Pfam" id="PF05661">
    <property type="entry name" value="DUF808"/>
    <property type="match status" value="1"/>
</dbReference>
<feature type="transmembrane region" description="Helical" evidence="1">
    <location>
        <begin position="166"/>
        <end position="190"/>
    </location>
</feature>
<keyword evidence="1" id="KW-0812">Transmembrane</keyword>
<feature type="transmembrane region" description="Helical" evidence="1">
    <location>
        <begin position="224"/>
        <end position="245"/>
    </location>
</feature>
<feature type="transmembrane region" description="Helical" evidence="1">
    <location>
        <begin position="70"/>
        <end position="99"/>
    </location>
</feature>
<evidence type="ECO:0000313" key="2">
    <source>
        <dbReference type="EMBL" id="MFC3880451.1"/>
    </source>
</evidence>
<dbReference type="PIRSF" id="PIRSF016660">
    <property type="entry name" value="YedI"/>
    <property type="match status" value="1"/>
</dbReference>